<dbReference type="EMBL" id="JAXIVU010000002">
    <property type="protein sequence ID" value="MDY7218586.1"/>
    <property type="molecule type" value="Genomic_DNA"/>
</dbReference>
<protein>
    <submittedName>
        <fullName evidence="1">Type IV pilus assembly protein PilM</fullName>
    </submittedName>
</protein>
<dbReference type="Pfam" id="PF11104">
    <property type="entry name" value="PilM_2"/>
    <property type="match status" value="1"/>
</dbReference>
<sequence length="350" mass="38181">MLNIFKKKAQTLLGVDLNPAAIRLVELSREEGCYTVENYAIMALPYGAIVERQVVQAEIVAQILKQLINQTRPRVKQAAMALAGAAVITKTIEMDAGLNEDELASVLRLEAQQHIPYSMEDVAIDFIVQPKEEQAADKVSVLLAASREENINVRENILSLAGLRAKVIEIEGHALARACRFVEQHSGIATDGSVLAVIDVGVDSLTLNILQHGFLVYSREQTFATELIAQLQQHCFRSTSAEAVPAKIAQGIIFTDLMGVKTHILEHITRAFQFFYGTSHYSSVDCIIVSGVTLLLAGLESAVQSQFNTPTVLANPFVNMKLSKKLDESRLAIDAPALLVACGLAMREEG</sequence>
<dbReference type="SUPFAM" id="SSF53067">
    <property type="entry name" value="Actin-like ATPase domain"/>
    <property type="match status" value="2"/>
</dbReference>
<dbReference type="CDD" id="cd24049">
    <property type="entry name" value="ASKHA_NBD_PilM"/>
    <property type="match status" value="1"/>
</dbReference>
<keyword evidence="2" id="KW-1185">Reference proteome</keyword>
<dbReference type="PANTHER" id="PTHR32432:SF3">
    <property type="entry name" value="ETHANOLAMINE UTILIZATION PROTEIN EUTJ"/>
    <property type="match status" value="1"/>
</dbReference>
<gene>
    <name evidence="1" type="primary">pilM</name>
    <name evidence="1" type="ORF">TOI97_03195</name>
</gene>
<dbReference type="InterPro" id="IPR043129">
    <property type="entry name" value="ATPase_NBD"/>
</dbReference>
<dbReference type="PANTHER" id="PTHR32432">
    <property type="entry name" value="CELL DIVISION PROTEIN FTSA-RELATED"/>
    <property type="match status" value="1"/>
</dbReference>
<dbReference type="PIRSF" id="PIRSF019169">
    <property type="entry name" value="PilM"/>
    <property type="match status" value="1"/>
</dbReference>
<dbReference type="InterPro" id="IPR005883">
    <property type="entry name" value="PilM"/>
</dbReference>
<dbReference type="NCBIfam" id="TIGR01175">
    <property type="entry name" value="pilM"/>
    <property type="match status" value="1"/>
</dbReference>
<organism evidence="1 2">
    <name type="scientific">Denitrificimonas halotolerans</name>
    <dbReference type="NCBI Taxonomy" id="3098930"/>
    <lineage>
        <taxon>Bacteria</taxon>
        <taxon>Pseudomonadati</taxon>
        <taxon>Pseudomonadota</taxon>
        <taxon>Gammaproteobacteria</taxon>
        <taxon>Pseudomonadales</taxon>
        <taxon>Pseudomonadaceae</taxon>
        <taxon>Denitrificimonas</taxon>
    </lineage>
</organism>
<evidence type="ECO:0000313" key="2">
    <source>
        <dbReference type="Proteomes" id="UP001294570"/>
    </source>
</evidence>
<dbReference type="Gene3D" id="3.30.1490.300">
    <property type="match status" value="1"/>
</dbReference>
<dbReference type="RefSeq" id="WP_321552674.1">
    <property type="nucleotide sequence ID" value="NZ_JAXIVU010000002.1"/>
</dbReference>
<dbReference type="Proteomes" id="UP001294570">
    <property type="component" value="Unassembled WGS sequence"/>
</dbReference>
<proteinExistence type="predicted"/>
<evidence type="ECO:0000313" key="1">
    <source>
        <dbReference type="EMBL" id="MDY7218586.1"/>
    </source>
</evidence>
<comment type="caution">
    <text evidence="1">The sequence shown here is derived from an EMBL/GenBank/DDBJ whole genome shotgun (WGS) entry which is preliminary data.</text>
</comment>
<dbReference type="InterPro" id="IPR050696">
    <property type="entry name" value="FtsA/MreB"/>
</dbReference>
<name>A0ABU5GNR7_9GAMM</name>
<reference evidence="1 2" key="1">
    <citation type="submission" date="2023-12" db="EMBL/GenBank/DDBJ databases">
        <title>Denitrificimonas halotolerans sp. nov.,a novel species isolated from landfill leachate.</title>
        <authorList>
            <person name="Wang S."/>
        </authorList>
    </citation>
    <scope>NUCLEOTIDE SEQUENCE [LARGE SCALE GENOMIC DNA]</scope>
    <source>
        <strain evidence="1 2">JX-1</strain>
    </source>
</reference>
<accession>A0ABU5GNR7</accession>
<dbReference type="Gene3D" id="3.30.420.40">
    <property type="match status" value="2"/>
</dbReference>